<name>A0A219YCR0_9CAUD</name>
<protein>
    <submittedName>
        <fullName evidence="3">Putative UV-endonuclease</fullName>
    </submittedName>
</protein>
<keyword evidence="2" id="KW-0234">DNA repair</keyword>
<dbReference type="Pfam" id="PF03851">
    <property type="entry name" value="UvdE"/>
    <property type="match status" value="1"/>
</dbReference>
<evidence type="ECO:0000313" key="3">
    <source>
        <dbReference type="EMBL" id="APU01727.1"/>
    </source>
</evidence>
<dbReference type="GO" id="GO:0006289">
    <property type="term" value="P:nucleotide-excision repair"/>
    <property type="evidence" value="ECO:0007669"/>
    <property type="project" value="InterPro"/>
</dbReference>
<dbReference type="GO" id="GO:0004519">
    <property type="term" value="F:endonuclease activity"/>
    <property type="evidence" value="ECO:0007669"/>
    <property type="project" value="UniProtKB-KW"/>
</dbReference>
<dbReference type="PANTHER" id="PTHR31290">
    <property type="entry name" value="UV-DAMAGE ENDONUCLEASE"/>
    <property type="match status" value="1"/>
</dbReference>
<dbReference type="PANTHER" id="PTHR31290:SF5">
    <property type="entry name" value="UV-DAMAGE ENDONUCLEASE"/>
    <property type="match status" value="1"/>
</dbReference>
<keyword evidence="1" id="KW-0227">DNA damage</keyword>
<accession>A0A219YCR0</accession>
<reference evidence="3 4" key="1">
    <citation type="journal article" date="2017" name="Sci. Rep.">
        <title>Characterization and diversity of phages infecting Aeromonas salmonicida subsp. salmonicida.</title>
        <authorList>
            <person name="Vincent A.T."/>
            <person name="Paquet V.E."/>
            <person name="Bernatchez A."/>
            <person name="Tremblay D.M."/>
            <person name="Moineau S."/>
            <person name="Charette S.J."/>
        </authorList>
    </citation>
    <scope>NUCLEOTIDE SEQUENCE [LARGE SCALE GENOMIC DNA]</scope>
</reference>
<evidence type="ECO:0000256" key="2">
    <source>
        <dbReference type="ARBA" id="ARBA00023204"/>
    </source>
</evidence>
<sequence>MLGTVCMTGVFDKTKSTFTAHKDTKMGTVTRKSMLQICGIDDPDLLTQEMVKSNLTKLQAKLMPKVKQNLNALYNQLMFVSNMPSGCHMLRISSDLLPLFDHPVLSCVYDDSMLQLVDVMLGRCKKLIDTKNIAVTTHPDQFVVINSTTEKTRTQSYSTLNYHKYFMERLTTSDKSCINIHLEGNLDHLPEFDNGLHQDLIPWLSFENSDKTGKVFTGDTDNTLDVCEKYGIKMLYDCHHHLVMTGEYINVNSDKFSRVLATWGDQTPIFHASQSRESDKIIRAHSDFIDDPKVVEQVKALSCVGYVEVEAKAKTSAVLELFQKIS</sequence>
<dbReference type="InterPro" id="IPR004601">
    <property type="entry name" value="UvdE"/>
</dbReference>
<keyword evidence="3" id="KW-0540">Nuclease</keyword>
<evidence type="ECO:0000256" key="1">
    <source>
        <dbReference type="ARBA" id="ARBA00022763"/>
    </source>
</evidence>
<keyword evidence="3" id="KW-0378">Hydrolase</keyword>
<dbReference type="EMBL" id="KY290955">
    <property type="protein sequence ID" value="APU01727.1"/>
    <property type="molecule type" value="Genomic_DNA"/>
</dbReference>
<dbReference type="GO" id="GO:0009411">
    <property type="term" value="P:response to UV"/>
    <property type="evidence" value="ECO:0007669"/>
    <property type="project" value="InterPro"/>
</dbReference>
<dbReference type="Proteomes" id="UP000225215">
    <property type="component" value="Segment"/>
</dbReference>
<dbReference type="Gene3D" id="3.20.20.150">
    <property type="entry name" value="Divalent-metal-dependent TIM barrel enzymes"/>
    <property type="match status" value="1"/>
</dbReference>
<proteinExistence type="predicted"/>
<keyword evidence="3" id="KW-0255">Endonuclease</keyword>
<organism evidence="3 4">
    <name type="scientific">Aeromonas phage 65.2</name>
    <dbReference type="NCBI Taxonomy" id="1932896"/>
    <lineage>
        <taxon>Viruses</taxon>
        <taxon>Duplodnaviria</taxon>
        <taxon>Heunggongvirae</taxon>
        <taxon>Uroviricota</taxon>
        <taxon>Caudoviricetes</taxon>
        <taxon>Pantevenvirales</taxon>
        <taxon>Straboviridae</taxon>
        <taxon>Emmerichvirinae</taxon>
        <taxon>Ishigurovirus</taxon>
        <taxon>Ishigurovirus osborne</taxon>
    </lineage>
</organism>
<evidence type="ECO:0000313" key="4">
    <source>
        <dbReference type="Proteomes" id="UP000225215"/>
    </source>
</evidence>